<accession>A0A9Q4FG10</accession>
<feature type="compositionally biased region" description="Basic residues" evidence="1">
    <location>
        <begin position="21"/>
        <end position="40"/>
    </location>
</feature>
<reference evidence="2" key="1">
    <citation type="submission" date="2019-11" db="EMBL/GenBank/DDBJ databases">
        <title>Epiphytic Pseudomonas syringae from cherry orchards.</title>
        <authorList>
            <person name="Hulin M.T."/>
        </authorList>
    </citation>
    <scope>NUCLEOTIDE SEQUENCE</scope>
    <source>
        <strain evidence="2">PA-2-5E</strain>
    </source>
</reference>
<feature type="compositionally biased region" description="Basic residues" evidence="1">
    <location>
        <begin position="114"/>
        <end position="126"/>
    </location>
</feature>
<dbReference type="AntiFam" id="ANF00261">
    <property type="entry name" value="Protein of unknown function (DUF1534)"/>
</dbReference>
<protein>
    <submittedName>
        <fullName evidence="2">DUF1534 domain-containing protein</fullName>
    </submittedName>
</protein>
<feature type="compositionally biased region" description="Basic and acidic residues" evidence="1">
    <location>
        <begin position="137"/>
        <end position="146"/>
    </location>
</feature>
<dbReference type="AlphaFoldDB" id="A0A9Q4FG10"/>
<organism evidence="2 3">
    <name type="scientific">Pseudomonas syringae</name>
    <dbReference type="NCBI Taxonomy" id="317"/>
    <lineage>
        <taxon>Bacteria</taxon>
        <taxon>Pseudomonadati</taxon>
        <taxon>Pseudomonadota</taxon>
        <taxon>Gammaproteobacteria</taxon>
        <taxon>Pseudomonadales</taxon>
        <taxon>Pseudomonadaceae</taxon>
        <taxon>Pseudomonas</taxon>
    </lineage>
</organism>
<evidence type="ECO:0000313" key="2">
    <source>
        <dbReference type="EMBL" id="MCF5628582.1"/>
    </source>
</evidence>
<gene>
    <name evidence="2" type="ORF">GIV53_04525</name>
</gene>
<comment type="caution">
    <text evidence="2">The sequence shown here is derived from an EMBL/GenBank/DDBJ whole genome shotgun (WGS) entry which is preliminary data.</text>
</comment>
<evidence type="ECO:0000256" key="1">
    <source>
        <dbReference type="SAM" id="MobiDB-lite"/>
    </source>
</evidence>
<name>A0A9Q4FG10_PSESX</name>
<feature type="region of interest" description="Disordered" evidence="1">
    <location>
        <begin position="15"/>
        <end position="51"/>
    </location>
</feature>
<feature type="region of interest" description="Disordered" evidence="1">
    <location>
        <begin position="109"/>
        <end position="150"/>
    </location>
</feature>
<sequence>MVGISFLTLRRGNALGDAPRHKSAPRHALKNGRRASRTACRRGASHDSWDYRSSRSRVGMPWVTLRVTNLRRATYSKADAERPERHADAERRTIVGISFLTLPRGNALGDAPRHKSAPRHAFKNGRRASGTACRRGASHDSRDSRSSRASVTVTIVHPPFNPSATLSALLLCDPCTVRSGWHNFGAASDRAGDADVVGA</sequence>
<proteinExistence type="predicted"/>
<dbReference type="EMBL" id="WKAE01000028">
    <property type="protein sequence ID" value="MCF5628582.1"/>
    <property type="molecule type" value="Genomic_DNA"/>
</dbReference>
<evidence type="ECO:0000313" key="3">
    <source>
        <dbReference type="Proteomes" id="UP000814010"/>
    </source>
</evidence>
<dbReference type="Proteomes" id="UP000814010">
    <property type="component" value="Unassembled WGS sequence"/>
</dbReference>